<dbReference type="AlphaFoldDB" id="A0A1I6G7Z5"/>
<name>A0A1I6G7Z5_9RHOB</name>
<evidence type="ECO:0000259" key="1">
    <source>
        <dbReference type="Pfam" id="PF13403"/>
    </source>
</evidence>
<reference evidence="3" key="1">
    <citation type="submission" date="2016-10" db="EMBL/GenBank/DDBJ databases">
        <authorList>
            <person name="Varghese N."/>
            <person name="Submissions S."/>
        </authorList>
    </citation>
    <scope>NUCLEOTIDE SEQUENCE [LARGE SCALE GENOMIC DNA]</scope>
    <source>
        <strain evidence="3">DSM 26879</strain>
    </source>
</reference>
<dbReference type="Gene3D" id="2.170.16.10">
    <property type="entry name" value="Hedgehog/Intein (Hint) domain"/>
    <property type="match status" value="1"/>
</dbReference>
<feature type="domain" description="Hedgehog/Intein (Hint)" evidence="1">
    <location>
        <begin position="129"/>
        <end position="275"/>
    </location>
</feature>
<organism evidence="2 3">
    <name type="scientific">Yoonia tamlensis</name>
    <dbReference type="NCBI Taxonomy" id="390270"/>
    <lineage>
        <taxon>Bacteria</taxon>
        <taxon>Pseudomonadati</taxon>
        <taxon>Pseudomonadota</taxon>
        <taxon>Alphaproteobacteria</taxon>
        <taxon>Rhodobacterales</taxon>
        <taxon>Paracoccaceae</taxon>
        <taxon>Yoonia</taxon>
    </lineage>
</organism>
<proteinExistence type="predicted"/>
<dbReference type="SUPFAM" id="SSF51294">
    <property type="entry name" value="Hedgehog/intein (Hint) domain"/>
    <property type="match status" value="1"/>
</dbReference>
<sequence>MVQLTCTVREYTGSLLIANLLTSNTTIVLSNFGAATTQTVEDSDGIVTPGDTAELDSTVMNVIATGTVQAGVALGPLTVGVGPQAPVILLQDPNDGTLYMVFPDGEPSDISRIAMIFNLDDNPSATTPICFVSGTPILTVGGYKKVEDIRTGDRLVDWEGNPTKVLWVGVQHVTDLTNPANAAARPLTFAPTTFGRAPDQPAIRLSGNHRILLSGPIASLYFGSSDVLVPAKALADGQRATVEDFENTVTYYHLLCEAHTLVCAGGIWAETLVLGPVSNHILGPRKIDEITTATTHCDVSQHARLHQTCLPSLKPREVTLLQHDNWQQSTPYNALAL</sequence>
<dbReference type="InterPro" id="IPR036844">
    <property type="entry name" value="Hint_dom_sf"/>
</dbReference>
<dbReference type="STRING" id="390270.SAMN04488005_1216"/>
<dbReference type="InterPro" id="IPR028992">
    <property type="entry name" value="Hedgehog/Intein_dom"/>
</dbReference>
<protein>
    <submittedName>
        <fullName evidence="2">Hint domain-containing protein</fullName>
    </submittedName>
</protein>
<dbReference type="Proteomes" id="UP000199478">
    <property type="component" value="Unassembled WGS sequence"/>
</dbReference>
<dbReference type="RefSeq" id="WP_165614997.1">
    <property type="nucleotide sequence ID" value="NZ_FOYP01000001.1"/>
</dbReference>
<dbReference type="Pfam" id="PF13403">
    <property type="entry name" value="Hint_2"/>
    <property type="match status" value="1"/>
</dbReference>
<gene>
    <name evidence="2" type="ORF">SAMN04488005_1216</name>
</gene>
<evidence type="ECO:0000313" key="2">
    <source>
        <dbReference type="EMBL" id="SFR38312.1"/>
    </source>
</evidence>
<keyword evidence="3" id="KW-1185">Reference proteome</keyword>
<evidence type="ECO:0000313" key="3">
    <source>
        <dbReference type="Proteomes" id="UP000199478"/>
    </source>
</evidence>
<dbReference type="EMBL" id="FOYP01000001">
    <property type="protein sequence ID" value="SFR38312.1"/>
    <property type="molecule type" value="Genomic_DNA"/>
</dbReference>
<accession>A0A1I6G7Z5</accession>